<reference evidence="1" key="1">
    <citation type="submission" date="2020-05" db="EMBL/GenBank/DDBJ databases">
        <authorList>
            <person name="Chiriac C."/>
            <person name="Salcher M."/>
            <person name="Ghai R."/>
            <person name="Kavagutti S V."/>
        </authorList>
    </citation>
    <scope>NUCLEOTIDE SEQUENCE</scope>
</reference>
<accession>A0A6J6NCY9</accession>
<sequence length="62" mass="7396">MFQARKRVCEYTGVGEHRKKPKRNERSDFDRRQLAHFSPDVGVIGARDFWNDEGKDENDDRE</sequence>
<dbReference type="AlphaFoldDB" id="A0A6J6NCY9"/>
<organism evidence="1">
    <name type="scientific">freshwater metagenome</name>
    <dbReference type="NCBI Taxonomy" id="449393"/>
    <lineage>
        <taxon>unclassified sequences</taxon>
        <taxon>metagenomes</taxon>
        <taxon>ecological metagenomes</taxon>
    </lineage>
</organism>
<gene>
    <name evidence="1" type="ORF">UFOPK2350_01211</name>
</gene>
<name>A0A6J6NCY9_9ZZZZ</name>
<dbReference type="EMBL" id="CAEZXE010000110">
    <property type="protein sequence ID" value="CAB4684082.1"/>
    <property type="molecule type" value="Genomic_DNA"/>
</dbReference>
<proteinExistence type="predicted"/>
<evidence type="ECO:0000313" key="1">
    <source>
        <dbReference type="EMBL" id="CAB4684082.1"/>
    </source>
</evidence>
<protein>
    <submittedName>
        <fullName evidence="1">Unannotated protein</fullName>
    </submittedName>
</protein>